<gene>
    <name evidence="4" type="ORF">TBRA_LOCUS8828</name>
</gene>
<dbReference type="Gene3D" id="1.25.10.10">
    <property type="entry name" value="Leucine-rich Repeat Variant"/>
    <property type="match status" value="1"/>
</dbReference>
<reference evidence="4 5" key="1">
    <citation type="submission" date="2020-02" db="EMBL/GenBank/DDBJ databases">
        <authorList>
            <person name="Ferguson B K."/>
        </authorList>
    </citation>
    <scope>NUCLEOTIDE SEQUENCE [LARGE SCALE GENOMIC DNA]</scope>
</reference>
<feature type="region of interest" description="Disordered" evidence="2">
    <location>
        <begin position="705"/>
        <end position="728"/>
    </location>
</feature>
<dbReference type="InterPro" id="IPR051177">
    <property type="entry name" value="CIK-Related_Protein"/>
</dbReference>
<dbReference type="FunFam" id="3.30.200.20:FF:000179">
    <property type="entry name" value="SCY1 like pseudokinase 2"/>
    <property type="match status" value="1"/>
</dbReference>
<feature type="region of interest" description="Disordered" evidence="2">
    <location>
        <begin position="801"/>
        <end position="838"/>
    </location>
</feature>
<keyword evidence="5" id="KW-1185">Reference proteome</keyword>
<dbReference type="AlphaFoldDB" id="A0A6H5IN45"/>
<dbReference type="SUPFAM" id="SSF48371">
    <property type="entry name" value="ARM repeat"/>
    <property type="match status" value="1"/>
</dbReference>
<dbReference type="OrthoDB" id="79687at2759"/>
<dbReference type="InterPro" id="IPR000719">
    <property type="entry name" value="Prot_kinase_dom"/>
</dbReference>
<dbReference type="GO" id="GO:0004672">
    <property type="term" value="F:protein kinase activity"/>
    <property type="evidence" value="ECO:0007669"/>
    <property type="project" value="InterPro"/>
</dbReference>
<dbReference type="InterPro" id="IPR011989">
    <property type="entry name" value="ARM-like"/>
</dbReference>
<dbReference type="InterPro" id="IPR016024">
    <property type="entry name" value="ARM-type_fold"/>
</dbReference>
<dbReference type="PROSITE" id="PS50011">
    <property type="entry name" value="PROTEIN_KINASE_DOM"/>
    <property type="match status" value="1"/>
</dbReference>
<organism evidence="4 5">
    <name type="scientific">Trichogramma brassicae</name>
    <dbReference type="NCBI Taxonomy" id="86971"/>
    <lineage>
        <taxon>Eukaryota</taxon>
        <taxon>Metazoa</taxon>
        <taxon>Ecdysozoa</taxon>
        <taxon>Arthropoda</taxon>
        <taxon>Hexapoda</taxon>
        <taxon>Insecta</taxon>
        <taxon>Pterygota</taxon>
        <taxon>Neoptera</taxon>
        <taxon>Endopterygota</taxon>
        <taxon>Hymenoptera</taxon>
        <taxon>Apocrita</taxon>
        <taxon>Proctotrupomorpha</taxon>
        <taxon>Chalcidoidea</taxon>
        <taxon>Trichogrammatidae</taxon>
        <taxon>Trichogramma</taxon>
    </lineage>
</organism>
<dbReference type="PANTHER" id="PTHR12984:SF6">
    <property type="entry name" value="SCY1-LIKE PROTEIN 2"/>
    <property type="match status" value="1"/>
</dbReference>
<dbReference type="Pfam" id="PF00069">
    <property type="entry name" value="Pkinase"/>
    <property type="match status" value="1"/>
</dbReference>
<sequence>MDVFNKLRNTVTNTLSNTVSNTAHSLSQLSSVLPGNPVTREYEVTAHICSAGPGLLWKVYSGFKKSTKQKAAIFVFEKRLLDQWPDRAVRDNVIETLKKGIVQLTKLRHPQILTVQHPLEESRDSLAFATEPVFASLANILGDVDSLPQSARAVLQDYKLLDLEMKFGIYQLGESLAFLHNDVKMLHRNLNPENIVVNDNGDWKIFGFEFCAMNKSLDDKPSWVNVDYTSTSLGIKPPIHYQAPECIKSTIISPSSDIFSLGILICYLHAPNNPLWNSRNDSSNYVRFLEELKNIITSARNFNLPNSLKDTVKLMLHGDPELRPDAFQIVKVIFIEYFNDIGVKTLIYLDKLFQWDNLQKSQFYKGLPQILKQFPRRAILQKVLPALQKEFVNAPMIPFLLPSILQVMEECTTEEFNERVLPMLKQIIVIEEPPQISLLLLQKMELLLKWCSPDIVKNYILPMMTRALDSKLEQLQEHCLIAIPLIVKIVDSSSMKNSVIPRMKKICLSGKSGHYSLGVRVNCLLCLSKIIENLDSWIVREEILPFLLQIPNTGEPAILVAAIGIFKLILVNSKLGISKDLLATKVLPFLLPLCVEQSFSPKQYELLVALVNDMVTQVTMEHREALQQLQKTRQFHENMSDTLNDMTSPVKSPLDNMISSPTNPLAMFESSSTSSPQVKSPMSQQSRVLSLDDKIRLAKQEEMGQRINTQSTLQPNVTTPVTQQSRPKDLTDTLLANNLNQLNWSTNKTTPVTGTVPNYTSINSSSSFTSPTLNRQQNFMVNQMPQTTPVNWNQQVPNNFGSPKPMQLGTNSNWTSPSMMLPTSSLTSPSSQSQSTLKLSTEEIMDFLK</sequence>
<feature type="domain" description="Protein kinase" evidence="3">
    <location>
        <begin position="45"/>
        <end position="335"/>
    </location>
</feature>
<evidence type="ECO:0000313" key="5">
    <source>
        <dbReference type="Proteomes" id="UP000479190"/>
    </source>
</evidence>
<proteinExistence type="inferred from homology"/>
<evidence type="ECO:0000256" key="2">
    <source>
        <dbReference type="SAM" id="MobiDB-lite"/>
    </source>
</evidence>
<evidence type="ECO:0000313" key="4">
    <source>
        <dbReference type="EMBL" id="CAB0036990.1"/>
    </source>
</evidence>
<feature type="compositionally biased region" description="Low complexity" evidence="2">
    <location>
        <begin position="815"/>
        <end position="838"/>
    </location>
</feature>
<dbReference type="Gene3D" id="3.30.200.20">
    <property type="entry name" value="Phosphorylase Kinase, domain 1"/>
    <property type="match status" value="1"/>
</dbReference>
<name>A0A6H5IN45_9HYME</name>
<dbReference type="GO" id="GO:0005524">
    <property type="term" value="F:ATP binding"/>
    <property type="evidence" value="ECO:0007669"/>
    <property type="project" value="InterPro"/>
</dbReference>
<dbReference type="InterPro" id="IPR011009">
    <property type="entry name" value="Kinase-like_dom_sf"/>
</dbReference>
<evidence type="ECO:0000259" key="3">
    <source>
        <dbReference type="PROSITE" id="PS50011"/>
    </source>
</evidence>
<protein>
    <recommendedName>
        <fullName evidence="3">Protein kinase domain-containing protein</fullName>
    </recommendedName>
</protein>
<comment type="similarity">
    <text evidence="1">Belongs to the protein kinase superfamily.</text>
</comment>
<dbReference type="PANTHER" id="PTHR12984">
    <property type="entry name" value="SCY1-RELATED S/T PROTEIN KINASE-LIKE"/>
    <property type="match status" value="1"/>
</dbReference>
<feature type="region of interest" description="Disordered" evidence="2">
    <location>
        <begin position="657"/>
        <end position="688"/>
    </location>
</feature>
<dbReference type="CDD" id="cd14011">
    <property type="entry name" value="PK_SCY1_like"/>
    <property type="match status" value="1"/>
</dbReference>
<dbReference type="SMART" id="SM00220">
    <property type="entry name" value="S_TKc"/>
    <property type="match status" value="1"/>
</dbReference>
<dbReference type="EMBL" id="CADCXV010000840">
    <property type="protein sequence ID" value="CAB0036990.1"/>
    <property type="molecule type" value="Genomic_DNA"/>
</dbReference>
<accession>A0A6H5IN45</accession>
<evidence type="ECO:0000256" key="1">
    <source>
        <dbReference type="ARBA" id="ARBA00038349"/>
    </source>
</evidence>
<dbReference type="Proteomes" id="UP000479190">
    <property type="component" value="Unassembled WGS sequence"/>
</dbReference>
<feature type="compositionally biased region" description="Low complexity" evidence="2">
    <location>
        <begin position="670"/>
        <end position="683"/>
    </location>
</feature>
<dbReference type="SUPFAM" id="SSF56112">
    <property type="entry name" value="Protein kinase-like (PK-like)"/>
    <property type="match status" value="1"/>
</dbReference>
<dbReference type="Gene3D" id="1.10.510.10">
    <property type="entry name" value="Transferase(Phosphotransferase) domain 1"/>
    <property type="match status" value="1"/>
</dbReference>
<feature type="compositionally biased region" description="Polar residues" evidence="2">
    <location>
        <begin position="706"/>
        <end position="725"/>
    </location>
</feature>